<evidence type="ECO:0000313" key="2">
    <source>
        <dbReference type="EMBL" id="TKV61009.1"/>
    </source>
</evidence>
<organism evidence="2 3">
    <name type="scientific">Nakamurella flava</name>
    <dbReference type="NCBI Taxonomy" id="2576308"/>
    <lineage>
        <taxon>Bacteria</taxon>
        <taxon>Bacillati</taxon>
        <taxon>Actinomycetota</taxon>
        <taxon>Actinomycetes</taxon>
        <taxon>Nakamurellales</taxon>
        <taxon>Nakamurellaceae</taxon>
        <taxon>Nakamurella</taxon>
    </lineage>
</organism>
<dbReference type="Proteomes" id="UP000306985">
    <property type="component" value="Unassembled WGS sequence"/>
</dbReference>
<proteinExistence type="predicted"/>
<dbReference type="OrthoDB" id="4412036at2"/>
<feature type="signal peptide" evidence="1">
    <location>
        <begin position="1"/>
        <end position="24"/>
    </location>
</feature>
<protein>
    <submittedName>
        <fullName evidence="2">Uncharacterized protein</fullName>
    </submittedName>
</protein>
<accession>A0A4U6QL36</accession>
<keyword evidence="1" id="KW-0732">Signal</keyword>
<name>A0A4U6QL36_9ACTN</name>
<gene>
    <name evidence="2" type="ORF">FDO65_04995</name>
</gene>
<dbReference type="RefSeq" id="WP_137448312.1">
    <property type="nucleotide sequence ID" value="NZ_SZZH01000001.1"/>
</dbReference>
<dbReference type="AlphaFoldDB" id="A0A4U6QL36"/>
<evidence type="ECO:0000256" key="1">
    <source>
        <dbReference type="SAM" id="SignalP"/>
    </source>
</evidence>
<feature type="chain" id="PRO_5039190993" evidence="1">
    <location>
        <begin position="25"/>
        <end position="206"/>
    </location>
</feature>
<sequence>MTVSLSVLLLAVTVACSGTTAGTAAVGTPSTAALAPTPSVPAVAVVEVTRTVAPPAAVTSVVTTTAEPPPAPVVVTHTEVATVTAAAGGGGGGTRRTVSGLVSPSGNITCGVVGGILFCTIGVYDFDLPSCPSPSSGALISLASTGPSDISSCGAEILDGVDATTLEYGDVAALGSYVCTVEEVGMACVSPGGFGFTIARAGYQPF</sequence>
<dbReference type="EMBL" id="SZZH01000001">
    <property type="protein sequence ID" value="TKV61009.1"/>
    <property type="molecule type" value="Genomic_DNA"/>
</dbReference>
<keyword evidence="3" id="KW-1185">Reference proteome</keyword>
<comment type="caution">
    <text evidence="2">The sequence shown here is derived from an EMBL/GenBank/DDBJ whole genome shotgun (WGS) entry which is preliminary data.</text>
</comment>
<evidence type="ECO:0000313" key="3">
    <source>
        <dbReference type="Proteomes" id="UP000306985"/>
    </source>
</evidence>
<reference evidence="2 3" key="1">
    <citation type="submission" date="2019-05" db="EMBL/GenBank/DDBJ databases">
        <title>Nakamurella sp. N5BH11, whole genome shotgun sequence.</title>
        <authorList>
            <person name="Tuo L."/>
        </authorList>
    </citation>
    <scope>NUCLEOTIDE SEQUENCE [LARGE SCALE GENOMIC DNA]</scope>
    <source>
        <strain evidence="2 3">N5BH11</strain>
    </source>
</reference>